<evidence type="ECO:0000313" key="2">
    <source>
        <dbReference type="EMBL" id="PMD36680.1"/>
    </source>
</evidence>
<dbReference type="EMBL" id="KZ613950">
    <property type="protein sequence ID" value="PMD36680.1"/>
    <property type="molecule type" value="Genomic_DNA"/>
</dbReference>
<feature type="region of interest" description="Disordered" evidence="1">
    <location>
        <begin position="72"/>
        <end position="93"/>
    </location>
</feature>
<evidence type="ECO:0000313" key="3">
    <source>
        <dbReference type="Proteomes" id="UP000235786"/>
    </source>
</evidence>
<keyword evidence="3" id="KW-1185">Reference proteome</keyword>
<accession>A0A2J6RDT9</accession>
<protein>
    <submittedName>
        <fullName evidence="2">Uncharacterized protein</fullName>
    </submittedName>
</protein>
<dbReference type="Proteomes" id="UP000235786">
    <property type="component" value="Unassembled WGS sequence"/>
</dbReference>
<feature type="compositionally biased region" description="Polar residues" evidence="1">
    <location>
        <begin position="82"/>
        <end position="93"/>
    </location>
</feature>
<sequence>MGTYSALVPSLSTLLSPSTQQSNKHKGLLERHNFRFSMNISDLLNQTLDPIQISLPSIEELYPVLQWERDCNNPRAMPRSQAPPSRTQPNNDPVSARAIAQLDNIMFRWATPATPKPRFSCEFSTLPPPPNDQLFKESVY</sequence>
<proteinExistence type="predicted"/>
<gene>
    <name evidence="2" type="ORF">L207DRAFT_515195</name>
</gene>
<organism evidence="2 3">
    <name type="scientific">Hyaloscypha variabilis (strain UAMH 11265 / GT02V1 / F)</name>
    <name type="common">Meliniomyces variabilis</name>
    <dbReference type="NCBI Taxonomy" id="1149755"/>
    <lineage>
        <taxon>Eukaryota</taxon>
        <taxon>Fungi</taxon>
        <taxon>Dikarya</taxon>
        <taxon>Ascomycota</taxon>
        <taxon>Pezizomycotina</taxon>
        <taxon>Leotiomycetes</taxon>
        <taxon>Helotiales</taxon>
        <taxon>Hyaloscyphaceae</taxon>
        <taxon>Hyaloscypha</taxon>
        <taxon>Hyaloscypha variabilis</taxon>
    </lineage>
</organism>
<reference evidence="2 3" key="1">
    <citation type="submission" date="2016-04" db="EMBL/GenBank/DDBJ databases">
        <title>A degradative enzymes factory behind the ericoid mycorrhizal symbiosis.</title>
        <authorList>
            <consortium name="DOE Joint Genome Institute"/>
            <person name="Martino E."/>
            <person name="Morin E."/>
            <person name="Grelet G."/>
            <person name="Kuo A."/>
            <person name="Kohler A."/>
            <person name="Daghino S."/>
            <person name="Barry K."/>
            <person name="Choi C."/>
            <person name="Cichocki N."/>
            <person name="Clum A."/>
            <person name="Copeland A."/>
            <person name="Hainaut M."/>
            <person name="Haridas S."/>
            <person name="Labutti K."/>
            <person name="Lindquist E."/>
            <person name="Lipzen A."/>
            <person name="Khouja H.-R."/>
            <person name="Murat C."/>
            <person name="Ohm R."/>
            <person name="Olson A."/>
            <person name="Spatafora J."/>
            <person name="Veneault-Fourrey C."/>
            <person name="Henrissat B."/>
            <person name="Grigoriev I."/>
            <person name="Martin F."/>
            <person name="Perotto S."/>
        </authorList>
    </citation>
    <scope>NUCLEOTIDE SEQUENCE [LARGE SCALE GENOMIC DNA]</scope>
    <source>
        <strain evidence="2 3">F</strain>
    </source>
</reference>
<evidence type="ECO:0000256" key="1">
    <source>
        <dbReference type="SAM" id="MobiDB-lite"/>
    </source>
</evidence>
<dbReference type="AlphaFoldDB" id="A0A2J6RDT9"/>
<name>A0A2J6RDT9_HYAVF</name>